<evidence type="ECO:0000313" key="2">
    <source>
        <dbReference type="Proteomes" id="UP000828941"/>
    </source>
</evidence>
<protein>
    <submittedName>
        <fullName evidence="1">Uncharacterized protein</fullName>
    </submittedName>
</protein>
<comment type="caution">
    <text evidence="1">The sequence shown here is derived from an EMBL/GenBank/DDBJ whole genome shotgun (WGS) entry which is preliminary data.</text>
</comment>
<sequence>MELRGQDKEFKMPTALGYNPNPPKRDSSSTLASTIGERSDHEPPQTHTILQSTEHHNLYQPLPPPPPPLQRPRKDPDPSSSPIATSSVTNTPLATRAAPPPQPPPPPTQTGAASTTSTSLIRYGECLKNHAASIGGHVVDGCGEFMPSGQEGTPESLRCAACECHRNFHRKETEGEPHHVSNYYSCYPNKSNGQNRIPSPHLHSQHPQFSTAPSSLHQQHHRFSYGFVATPSAALIPPMMMAFGGGGGPAESSSEDLNMFHSNPGGQSSVQPPLSKKRFRTKFSQQQKDEMMEFADKIGWKIQKHDEQEMQQFCSQVGVKRQAFKVWMHNNKQAMKKNQM</sequence>
<dbReference type="EMBL" id="CM039436">
    <property type="protein sequence ID" value="KAI4314842.1"/>
    <property type="molecule type" value="Genomic_DNA"/>
</dbReference>
<name>A0ACB9LVI1_BAUVA</name>
<organism evidence="1 2">
    <name type="scientific">Bauhinia variegata</name>
    <name type="common">Purple orchid tree</name>
    <name type="synonym">Phanera variegata</name>
    <dbReference type="NCBI Taxonomy" id="167791"/>
    <lineage>
        <taxon>Eukaryota</taxon>
        <taxon>Viridiplantae</taxon>
        <taxon>Streptophyta</taxon>
        <taxon>Embryophyta</taxon>
        <taxon>Tracheophyta</taxon>
        <taxon>Spermatophyta</taxon>
        <taxon>Magnoliopsida</taxon>
        <taxon>eudicotyledons</taxon>
        <taxon>Gunneridae</taxon>
        <taxon>Pentapetalae</taxon>
        <taxon>rosids</taxon>
        <taxon>fabids</taxon>
        <taxon>Fabales</taxon>
        <taxon>Fabaceae</taxon>
        <taxon>Cercidoideae</taxon>
        <taxon>Cercideae</taxon>
        <taxon>Bauhiniinae</taxon>
        <taxon>Bauhinia</taxon>
    </lineage>
</organism>
<gene>
    <name evidence="1" type="ORF">L6164_027710</name>
</gene>
<dbReference type="Proteomes" id="UP000828941">
    <property type="component" value="Chromosome 11"/>
</dbReference>
<keyword evidence="2" id="KW-1185">Reference proteome</keyword>
<proteinExistence type="predicted"/>
<accession>A0ACB9LVI1</accession>
<evidence type="ECO:0000313" key="1">
    <source>
        <dbReference type="EMBL" id="KAI4314842.1"/>
    </source>
</evidence>
<reference evidence="1 2" key="1">
    <citation type="journal article" date="2022" name="DNA Res.">
        <title>Chromosomal-level genome assembly of the orchid tree Bauhinia variegata (Leguminosae; Cercidoideae) supports the allotetraploid origin hypothesis of Bauhinia.</title>
        <authorList>
            <person name="Zhong Y."/>
            <person name="Chen Y."/>
            <person name="Zheng D."/>
            <person name="Pang J."/>
            <person name="Liu Y."/>
            <person name="Luo S."/>
            <person name="Meng S."/>
            <person name="Qian L."/>
            <person name="Wei D."/>
            <person name="Dai S."/>
            <person name="Zhou R."/>
        </authorList>
    </citation>
    <scope>NUCLEOTIDE SEQUENCE [LARGE SCALE GENOMIC DNA]</scope>
    <source>
        <strain evidence="1">BV-YZ2020</strain>
    </source>
</reference>